<sequence>MSRITNNGVRTAIKKRKINLFFIERNISLPLPLPLNYSFIKMVLGRGCFEM</sequence>
<dbReference type="AlphaFoldDB" id="A0A533Q6N2"/>
<organism evidence="1 2">
    <name type="scientific">Candidatus Jettenia ecosi</name>
    <dbReference type="NCBI Taxonomy" id="2494326"/>
    <lineage>
        <taxon>Bacteria</taxon>
        <taxon>Pseudomonadati</taxon>
        <taxon>Planctomycetota</taxon>
        <taxon>Candidatus Brocadiia</taxon>
        <taxon>Candidatus Brocadiales</taxon>
        <taxon>Candidatus Brocadiaceae</taxon>
        <taxon>Candidatus Jettenia</taxon>
    </lineage>
</organism>
<reference evidence="1 2" key="1">
    <citation type="submission" date="2019-04" db="EMBL/GenBank/DDBJ databases">
        <title>Genome of a novel bacterium Candidatus Jettenia ecosi reconstructed from metagenome of an anammox bioreactor.</title>
        <authorList>
            <person name="Mardanov A.V."/>
            <person name="Beletsky A.V."/>
            <person name="Ravin N.V."/>
            <person name="Botchkova E.A."/>
            <person name="Litti Y.V."/>
            <person name="Nozhevnikova A.N."/>
        </authorList>
    </citation>
    <scope>NUCLEOTIDE SEQUENCE [LARGE SCALE GENOMIC DNA]</scope>
    <source>
        <strain evidence="1">J2</strain>
    </source>
</reference>
<gene>
    <name evidence="1" type="ORF">JETT_3460</name>
</gene>
<name>A0A533Q6N2_9BACT</name>
<evidence type="ECO:0000313" key="2">
    <source>
        <dbReference type="Proteomes" id="UP000319783"/>
    </source>
</evidence>
<dbReference type="Proteomes" id="UP000319783">
    <property type="component" value="Unassembled WGS sequence"/>
</dbReference>
<dbReference type="EMBL" id="SULG01000114">
    <property type="protein sequence ID" value="TLD40273.1"/>
    <property type="molecule type" value="Genomic_DNA"/>
</dbReference>
<evidence type="ECO:0000313" key="1">
    <source>
        <dbReference type="EMBL" id="TLD40273.1"/>
    </source>
</evidence>
<comment type="caution">
    <text evidence="1">The sequence shown here is derived from an EMBL/GenBank/DDBJ whole genome shotgun (WGS) entry which is preliminary data.</text>
</comment>
<accession>A0A533Q6N2</accession>
<protein>
    <submittedName>
        <fullName evidence="1">Uncharacterized protein</fullName>
    </submittedName>
</protein>
<proteinExistence type="predicted"/>